<dbReference type="GO" id="GO:0048312">
    <property type="term" value="P:intracellular distribution of mitochondria"/>
    <property type="evidence" value="ECO:0007669"/>
    <property type="project" value="TreeGrafter"/>
</dbReference>
<dbReference type="Gene3D" id="3.30.2280.10">
    <property type="entry name" value="Hypothetical protein (hspc210)"/>
    <property type="match status" value="1"/>
</dbReference>
<dbReference type="Gene3D" id="1.25.40.10">
    <property type="entry name" value="Tetratricopeptide repeat domain"/>
    <property type="match status" value="1"/>
</dbReference>
<dbReference type="SUPFAM" id="SSF48452">
    <property type="entry name" value="TPR-like"/>
    <property type="match status" value="1"/>
</dbReference>
<evidence type="ECO:0000256" key="2">
    <source>
        <dbReference type="HAMAP-Rule" id="MF_03013"/>
    </source>
</evidence>
<evidence type="ECO:0000313" key="6">
    <source>
        <dbReference type="Proteomes" id="UP001176961"/>
    </source>
</evidence>
<feature type="region of interest" description="Disordered" evidence="3">
    <location>
        <begin position="91"/>
        <end position="114"/>
    </location>
</feature>
<organism evidence="5 6">
    <name type="scientific">Cylicocyclus nassatus</name>
    <name type="common">Nematode worm</name>
    <dbReference type="NCBI Taxonomy" id="53992"/>
    <lineage>
        <taxon>Eukaryota</taxon>
        <taxon>Metazoa</taxon>
        <taxon>Ecdysozoa</taxon>
        <taxon>Nematoda</taxon>
        <taxon>Chromadorea</taxon>
        <taxon>Rhabditida</taxon>
        <taxon>Rhabditina</taxon>
        <taxon>Rhabditomorpha</taxon>
        <taxon>Strongyloidea</taxon>
        <taxon>Strongylidae</taxon>
        <taxon>Cylicocyclus</taxon>
    </lineage>
</organism>
<dbReference type="InterPro" id="IPR025697">
    <property type="entry name" value="CLU_dom"/>
</dbReference>
<dbReference type="GO" id="GO:0003729">
    <property type="term" value="F:mRNA binding"/>
    <property type="evidence" value="ECO:0007669"/>
    <property type="project" value="TreeGrafter"/>
</dbReference>
<evidence type="ECO:0000256" key="1">
    <source>
        <dbReference type="ARBA" id="ARBA00022490"/>
    </source>
</evidence>
<keyword evidence="2" id="KW-0694">RNA-binding</keyword>
<evidence type="ECO:0000259" key="4">
    <source>
        <dbReference type="PROSITE" id="PS51823"/>
    </source>
</evidence>
<gene>
    <name evidence="5" type="ORF">CYNAS_LOCUS11449</name>
</gene>
<accession>A0AA36M647</accession>
<name>A0AA36M647_CYLNA</name>
<dbReference type="Proteomes" id="UP001176961">
    <property type="component" value="Unassembled WGS sequence"/>
</dbReference>
<dbReference type="FunFam" id="3.30.2280.10:FF:000002">
    <property type="entry name" value="Clustered mitochondria protein homolog"/>
    <property type="match status" value="1"/>
</dbReference>
<dbReference type="InterPro" id="IPR023231">
    <property type="entry name" value="GSKIP_dom_sf"/>
</dbReference>
<dbReference type="InterPro" id="IPR033646">
    <property type="entry name" value="CLU-central"/>
</dbReference>
<proteinExistence type="inferred from homology"/>
<dbReference type="InterPro" id="IPR011990">
    <property type="entry name" value="TPR-like_helical_dom_sf"/>
</dbReference>
<reference evidence="5" key="1">
    <citation type="submission" date="2023-07" db="EMBL/GenBank/DDBJ databases">
        <authorList>
            <consortium name="CYATHOMIX"/>
        </authorList>
    </citation>
    <scope>NUCLEOTIDE SEQUENCE</scope>
    <source>
        <strain evidence="5">N/A</strain>
    </source>
</reference>
<dbReference type="PROSITE" id="PS51823">
    <property type="entry name" value="CLU"/>
    <property type="match status" value="1"/>
</dbReference>
<dbReference type="Pfam" id="PF12807">
    <property type="entry name" value="eIF3_p135"/>
    <property type="match status" value="1"/>
</dbReference>
<dbReference type="InterPro" id="IPR028275">
    <property type="entry name" value="CLU_N"/>
</dbReference>
<dbReference type="Pfam" id="PF05303">
    <property type="entry name" value="GSKIP_dom"/>
    <property type="match status" value="1"/>
</dbReference>
<dbReference type="Pfam" id="PF13374">
    <property type="entry name" value="TPR_10"/>
    <property type="match status" value="1"/>
</dbReference>
<comment type="subcellular location">
    <subcellularLocation>
        <location evidence="2">Cytoplasm</location>
    </subcellularLocation>
</comment>
<dbReference type="Pfam" id="PF13236">
    <property type="entry name" value="CLU"/>
    <property type="match status" value="1"/>
</dbReference>
<comment type="caution">
    <text evidence="5">The sequence shown here is derived from an EMBL/GenBank/DDBJ whole genome shotgun (WGS) entry which is preliminary data.</text>
</comment>
<dbReference type="GO" id="GO:0005737">
    <property type="term" value="C:cytoplasm"/>
    <property type="evidence" value="ECO:0007669"/>
    <property type="project" value="UniProtKB-SubCell"/>
</dbReference>
<keyword evidence="1 2" id="KW-0963">Cytoplasm</keyword>
<dbReference type="HAMAP" id="MF_03013">
    <property type="entry name" value="CLU"/>
    <property type="match status" value="1"/>
</dbReference>
<keyword evidence="6" id="KW-1185">Reference proteome</keyword>
<dbReference type="SUPFAM" id="SSF103107">
    <property type="entry name" value="Hypothetical protein c14orf129, hspc210"/>
    <property type="match status" value="1"/>
</dbReference>
<evidence type="ECO:0000313" key="5">
    <source>
        <dbReference type="EMBL" id="CAJ0599466.1"/>
    </source>
</evidence>
<comment type="function">
    <text evidence="2">mRNA-binding protein involved in proper cytoplasmic distribution of mitochondria.</text>
</comment>
<dbReference type="EMBL" id="CATQJL010000223">
    <property type="protein sequence ID" value="CAJ0599466.1"/>
    <property type="molecule type" value="Genomic_DNA"/>
</dbReference>
<protein>
    <recommendedName>
        <fullName evidence="2">Clustered mitochondria protein homolog</fullName>
    </recommendedName>
</protein>
<dbReference type="Pfam" id="PF13424">
    <property type="entry name" value="TPR_12"/>
    <property type="match status" value="1"/>
</dbReference>
<dbReference type="CDD" id="cd15466">
    <property type="entry name" value="CLU-central"/>
    <property type="match status" value="1"/>
</dbReference>
<dbReference type="InterPro" id="IPR027523">
    <property type="entry name" value="CLU_prot"/>
</dbReference>
<dbReference type="Pfam" id="PF15044">
    <property type="entry name" value="CLU_N"/>
    <property type="match status" value="1"/>
</dbReference>
<dbReference type="InterPro" id="IPR007967">
    <property type="entry name" value="GSKIP_dom"/>
</dbReference>
<dbReference type="PANTHER" id="PTHR12601">
    <property type="entry name" value="EUKARYOTIC TRANSLATION INITIATION FACTOR 3 SUBUNIT EIF-3"/>
    <property type="match status" value="1"/>
</dbReference>
<evidence type="ECO:0000256" key="3">
    <source>
        <dbReference type="SAM" id="MobiDB-lite"/>
    </source>
</evidence>
<dbReference type="PANTHER" id="PTHR12601:SF6">
    <property type="entry name" value="CLUSTERED MITOCHONDRIA PROTEIN HOMOLOG"/>
    <property type="match status" value="1"/>
</dbReference>
<feature type="region of interest" description="Disordered" evidence="3">
    <location>
        <begin position="1299"/>
        <end position="1322"/>
    </location>
</feature>
<feature type="domain" description="Clu" evidence="4">
    <location>
        <begin position="412"/>
        <end position="655"/>
    </location>
</feature>
<sequence length="1322" mass="145992">MHISRGRTTGTPRMAMPLLSMDLLNANVNECASSKRGNHLPMFHLLKVERAHLAGTYPNFGKHMKLKLSVIATGMTSAEVDSAVVANSKDSIEPQLPDSGNASVSGSPDCVHTNGEVAEADGAAKGPPQETVFSLTIQPTVGDSFDLQINSAEMVQELHQVLLEREATCHKTCFSLQLNGVTLDNFTEIRAVPGLVDGSVLHVVEEPYTMREARIHLRHVRDLLKNGDQADAASAVDLTSLSFLPSVNLQERGDKEKPFDGLPPDYVLPGTKERSLAPMLTNLSKGKVAVKNLGISAFNPPPGYRKVKGDVLYLFVDTVEKRRLHITCCTKGFFVNSSSDDVFNPAPSNQNKGISHSLVDLLNVVSPGFKKAYPVIIKKRNERHMLDRLPTPYPVYSWLSPAQEVVEDSIRADDASQPHRVGFEDHLPGQIRDWNEELQTTHEMTRTSLPERLTRDRSVFKIHGDFIGAAIKGAMAVVDGNVMAINPADEPRTHMFIWNNIFFSLGFDVKDHYKELGGDAAAFAATSADLQGVKAYAALDNCKLCTLGMAIIDYRGYRVTAQSIIPGILDKEQEQSVVYGSIDFGKTVVSSEKYHELLESSAKELKLLPHEVVIDEKGNTAKLFTSYETKGIIGNDGRHYVLDLLRTMPSDVHYLQDAEVTEKSKQLGFPRPFPHKLATLRQELVDIFHEARCMQFIKMAAAHVRQQLNASKESQESVDIENEVTRALVEVSEGRDPLTTCNITKEALSKAAEAVHSLRPDTFDIRFNPDCFSNTVKHAPGEDLEKQRRLVMEAAEFLVTSQLPEFVSSCVDASITPIDGESLCDLMHARGINVRYLGDIVRMVLETGSSSYMVSLSVTELIARSAKHVLRQYMNTLPQEQLGCAISHLLNAVFGNLAFDHSSGMNGDRNTKRSSKKSKKASASGEWVAVNTKEFWNMLCQEAKNYYAFDLKADCIDSVVEQYGIQKVSLLRRLCNTLGIQLLSRDYQLEANSTRTRQPFTEEDILNLIPVTKHRQPCASDAKKLFARGQQAMQVGHLREAYECIAESVNLMTSVYGAMHSELAQALRLLARLSYILGDPAEAVAQQHRAALMSERCNGIDHAYTIIEYINLAHFAFSNLYIPAALRLLYRARYLLLIAHGENHPLMAQIDGNIGVILFAVHEFDAALRFLQSAEAAMAANGEPKRLKSALVQHITARAHASRGDFRAALAAEKETYSIYNGLFGPEHEKTKESSEYLSQLTMQAVAFQRKVMDATKGNSVGPLLPTQLPQPSLSSILDVLNILNGIIIISVANVPSAIEPSENGETKNTTESLGMTDEALD</sequence>
<comment type="similarity">
    <text evidence="2">Belongs to the CLU family.</text>
</comment>
<dbReference type="GO" id="GO:0007005">
    <property type="term" value="P:mitochondrion organization"/>
    <property type="evidence" value="ECO:0007669"/>
    <property type="project" value="UniProtKB-UniRule"/>
</dbReference>